<keyword evidence="2" id="KW-0808">Transferase</keyword>
<dbReference type="PANTHER" id="PTHR30160:SF7">
    <property type="entry name" value="ADP-HEPTOSE--LPS HEPTOSYLTRANSFERASE 2"/>
    <property type="match status" value="1"/>
</dbReference>
<evidence type="ECO:0000313" key="3">
    <source>
        <dbReference type="EMBL" id="OYD15411.1"/>
    </source>
</evidence>
<proteinExistence type="predicted"/>
<sequence>MICLTPALLALRKRYPGMRMVVLCENNTPRELISHWKGVCTLSMRERKFEGISGKLKMIKELRRFCFDVSVMNAVGPSFRSAVISLLSGARVRIGKSVRGRGFFNTIRFPEYRMHEVDTNFEIFRYLDVERGDEKPFVQIPEESFLFVDRWYEERKITARGIIGIHPGAGDKKKRWDKFGELMESFLRKGKKIVVFGTEDERYYIESIVPQNKCVFPFVGYSITQTSAMINRCELFIGNDSGLSHLASALSVPTVTIFGPSSWKRGRPYGDKSVIVKSNLPCSPCSWLGVGIKCRTLKCLKEIRVEDVYREAEKLMEGRKGVPVKYASR</sequence>
<dbReference type="Gene3D" id="3.40.50.2000">
    <property type="entry name" value="Glycogen Phosphorylase B"/>
    <property type="match status" value="2"/>
</dbReference>
<dbReference type="PANTHER" id="PTHR30160">
    <property type="entry name" value="TETRAACYLDISACCHARIDE 4'-KINASE-RELATED"/>
    <property type="match status" value="1"/>
</dbReference>
<dbReference type="CDD" id="cd03789">
    <property type="entry name" value="GT9_LPS_heptosyltransferase"/>
    <property type="match status" value="1"/>
</dbReference>
<dbReference type="GO" id="GO:0008713">
    <property type="term" value="F:ADP-heptose-lipopolysaccharide heptosyltransferase activity"/>
    <property type="evidence" value="ECO:0007669"/>
    <property type="project" value="TreeGrafter"/>
</dbReference>
<dbReference type="GO" id="GO:0005829">
    <property type="term" value="C:cytosol"/>
    <property type="evidence" value="ECO:0007669"/>
    <property type="project" value="TreeGrafter"/>
</dbReference>
<keyword evidence="1" id="KW-0328">Glycosyltransferase</keyword>
<dbReference type="Proteomes" id="UP000215215">
    <property type="component" value="Unassembled WGS sequence"/>
</dbReference>
<organism evidence="3 4">
    <name type="scientific">candidate division WOR-3 bacterium JGI_Cruoil_03_44_89</name>
    <dbReference type="NCBI Taxonomy" id="1973748"/>
    <lineage>
        <taxon>Bacteria</taxon>
        <taxon>Bacteria division WOR-3</taxon>
    </lineage>
</organism>
<dbReference type="AlphaFoldDB" id="A0A235BT67"/>
<dbReference type="Pfam" id="PF01075">
    <property type="entry name" value="Glyco_transf_9"/>
    <property type="match status" value="1"/>
</dbReference>
<comment type="caution">
    <text evidence="3">The sequence shown here is derived from an EMBL/GenBank/DDBJ whole genome shotgun (WGS) entry which is preliminary data.</text>
</comment>
<evidence type="ECO:0000313" key="4">
    <source>
        <dbReference type="Proteomes" id="UP000215215"/>
    </source>
</evidence>
<dbReference type="InterPro" id="IPR051199">
    <property type="entry name" value="LPS_LOS_Heptosyltrfase"/>
</dbReference>
<accession>A0A235BT67</accession>
<dbReference type="GO" id="GO:0009244">
    <property type="term" value="P:lipopolysaccharide core region biosynthetic process"/>
    <property type="evidence" value="ECO:0007669"/>
    <property type="project" value="TreeGrafter"/>
</dbReference>
<gene>
    <name evidence="3" type="ORF">CH333_05805</name>
</gene>
<dbReference type="SUPFAM" id="SSF53756">
    <property type="entry name" value="UDP-Glycosyltransferase/glycogen phosphorylase"/>
    <property type="match status" value="1"/>
</dbReference>
<evidence type="ECO:0000256" key="2">
    <source>
        <dbReference type="ARBA" id="ARBA00022679"/>
    </source>
</evidence>
<protein>
    <recommendedName>
        <fullName evidence="5">Lipopolysaccharide heptosyltransferase II</fullName>
    </recommendedName>
</protein>
<dbReference type="EMBL" id="NOZQ01000123">
    <property type="protein sequence ID" value="OYD15411.1"/>
    <property type="molecule type" value="Genomic_DNA"/>
</dbReference>
<evidence type="ECO:0008006" key="5">
    <source>
        <dbReference type="Google" id="ProtNLM"/>
    </source>
</evidence>
<dbReference type="InterPro" id="IPR002201">
    <property type="entry name" value="Glyco_trans_9"/>
</dbReference>
<name>A0A235BT67_UNCW3</name>
<evidence type="ECO:0000256" key="1">
    <source>
        <dbReference type="ARBA" id="ARBA00022676"/>
    </source>
</evidence>
<reference evidence="3 4" key="1">
    <citation type="submission" date="2017-07" db="EMBL/GenBank/DDBJ databases">
        <title>Recovery of genomes from metagenomes via a dereplication, aggregation, and scoring strategy.</title>
        <authorList>
            <person name="Sieber C.M."/>
            <person name="Probst A.J."/>
            <person name="Sharrar A."/>
            <person name="Thomas B.C."/>
            <person name="Hess M."/>
            <person name="Tringe S.G."/>
            <person name="Banfield J.F."/>
        </authorList>
    </citation>
    <scope>NUCLEOTIDE SEQUENCE [LARGE SCALE GENOMIC DNA]</scope>
    <source>
        <strain evidence="3">JGI_Cruoil_03_44_89</strain>
    </source>
</reference>